<evidence type="ECO:0000313" key="1">
    <source>
        <dbReference type="EMBL" id="EFS01584.1"/>
    </source>
</evidence>
<accession>E3ZLB1</accession>
<sequence length="41" mass="4858">MVKYRLDENALQDEEAIYLMISQFGTFHKKRNISQLIKMGP</sequence>
<dbReference type="HOGENOM" id="CLU_3272356_0_0_9"/>
<gene>
    <name evidence="1" type="ORF">NT03LS_0202</name>
</gene>
<dbReference type="AlphaFoldDB" id="E3ZLB1"/>
<dbReference type="Proteomes" id="UP000004302">
    <property type="component" value="Chromosome"/>
</dbReference>
<protein>
    <submittedName>
        <fullName evidence="1">Uncharacterized protein</fullName>
    </submittedName>
</protein>
<reference evidence="1" key="1">
    <citation type="journal article" date="2010" name="Microbiol. Resour. Announc.">
        <title>Comparative genomics of the bacterial genus Listeria: Genome evolution is characterized by limited gene acquisition and limited gene loss.</title>
        <authorList>
            <person name="den Bakker H.C."/>
            <person name="Cummings C.A."/>
            <person name="Ferreira V."/>
            <person name="Vatta P."/>
            <person name="Orsi R.H."/>
            <person name="Degoricija L."/>
            <person name="Barker M."/>
            <person name="Petrauskene O."/>
            <person name="Furtado M.R."/>
            <person name="Wiedmann M."/>
        </authorList>
    </citation>
    <scope>NUCLEOTIDE SEQUENCE [LARGE SCALE GENOMIC DNA]</scope>
    <source>
        <strain evidence="1">FSL N1-067</strain>
    </source>
</reference>
<dbReference type="EMBL" id="ADXJ01000084">
    <property type="protein sequence ID" value="EFS01584.1"/>
    <property type="molecule type" value="Genomic_DNA"/>
</dbReference>
<comment type="caution">
    <text evidence="1">The sequence shown here is derived from an EMBL/GenBank/DDBJ whole genome shotgun (WGS) entry which is preliminary data.</text>
</comment>
<proteinExistence type="predicted"/>
<organism evidence="1">
    <name type="scientific">Listeria seeligeri FSL N1-067</name>
    <dbReference type="NCBI Taxonomy" id="702453"/>
    <lineage>
        <taxon>Bacteria</taxon>
        <taxon>Bacillati</taxon>
        <taxon>Bacillota</taxon>
        <taxon>Bacilli</taxon>
        <taxon>Bacillales</taxon>
        <taxon>Listeriaceae</taxon>
        <taxon>Listeria</taxon>
    </lineage>
</organism>
<name>E3ZLB1_LISSE</name>